<keyword evidence="2" id="KW-0378">Hydrolase</keyword>
<keyword evidence="4" id="KW-0472">Membrane</keyword>
<dbReference type="CDD" id="cd00838">
    <property type="entry name" value="MPP_superfamily"/>
    <property type="match status" value="1"/>
</dbReference>
<feature type="transmembrane region" description="Helical" evidence="4">
    <location>
        <begin position="21"/>
        <end position="42"/>
    </location>
</feature>
<organism evidence="6 7">
    <name type="scientific">Terrabacter tumescens</name>
    <dbReference type="NCBI Taxonomy" id="60443"/>
    <lineage>
        <taxon>Bacteria</taxon>
        <taxon>Bacillati</taxon>
        <taxon>Actinomycetota</taxon>
        <taxon>Actinomycetes</taxon>
        <taxon>Micrococcales</taxon>
        <taxon>Intrasporangiaceae</taxon>
        <taxon>Terrabacter</taxon>
    </lineage>
</organism>
<evidence type="ECO:0000256" key="3">
    <source>
        <dbReference type="SAM" id="MobiDB-lite"/>
    </source>
</evidence>
<evidence type="ECO:0000313" key="7">
    <source>
        <dbReference type="Proteomes" id="UP000623461"/>
    </source>
</evidence>
<evidence type="ECO:0000313" key="6">
    <source>
        <dbReference type="EMBL" id="GGN00992.1"/>
    </source>
</evidence>
<evidence type="ECO:0000256" key="1">
    <source>
        <dbReference type="ARBA" id="ARBA00022723"/>
    </source>
</evidence>
<feature type="transmembrane region" description="Helical" evidence="4">
    <location>
        <begin position="163"/>
        <end position="185"/>
    </location>
</feature>
<dbReference type="SUPFAM" id="SSF56300">
    <property type="entry name" value="Metallo-dependent phosphatases"/>
    <property type="match status" value="1"/>
</dbReference>
<dbReference type="Gene3D" id="3.60.21.10">
    <property type="match status" value="1"/>
</dbReference>
<accession>A0ABQ2I9H5</accession>
<feature type="domain" description="Calcineurin-like phosphoesterase" evidence="5">
    <location>
        <begin position="249"/>
        <end position="420"/>
    </location>
</feature>
<keyword evidence="4" id="KW-1133">Transmembrane helix</keyword>
<reference evidence="7" key="1">
    <citation type="journal article" date="2019" name="Int. J. Syst. Evol. Microbiol.">
        <title>The Global Catalogue of Microorganisms (GCM) 10K type strain sequencing project: providing services to taxonomists for standard genome sequencing and annotation.</title>
        <authorList>
            <consortium name="The Broad Institute Genomics Platform"/>
            <consortium name="The Broad Institute Genome Sequencing Center for Infectious Disease"/>
            <person name="Wu L."/>
            <person name="Ma J."/>
        </authorList>
    </citation>
    <scope>NUCLEOTIDE SEQUENCE [LARGE SCALE GENOMIC DNA]</scope>
    <source>
        <strain evidence="7">JCM 1365</strain>
    </source>
</reference>
<dbReference type="InterPro" id="IPR029052">
    <property type="entry name" value="Metallo-depent_PP-like"/>
</dbReference>
<feature type="transmembrane region" description="Helical" evidence="4">
    <location>
        <begin position="131"/>
        <end position="151"/>
    </location>
</feature>
<name>A0ABQ2I9H5_9MICO</name>
<dbReference type="PANTHER" id="PTHR31302">
    <property type="entry name" value="TRANSMEMBRANE PROTEIN WITH METALLOPHOSPHOESTERASE DOMAIN-RELATED"/>
    <property type="match status" value="1"/>
</dbReference>
<proteinExistence type="predicted"/>
<dbReference type="PANTHER" id="PTHR31302:SF31">
    <property type="entry name" value="PHOSPHODIESTERASE YAEI"/>
    <property type="match status" value="1"/>
</dbReference>
<keyword evidence="4" id="KW-0812">Transmembrane</keyword>
<evidence type="ECO:0000256" key="2">
    <source>
        <dbReference type="ARBA" id="ARBA00022801"/>
    </source>
</evidence>
<feature type="compositionally biased region" description="Basic and acidic residues" evidence="3">
    <location>
        <begin position="512"/>
        <end position="528"/>
    </location>
</feature>
<dbReference type="RefSeq" id="WP_229675020.1">
    <property type="nucleotide sequence ID" value="NZ_BMNZ01000005.1"/>
</dbReference>
<protein>
    <submittedName>
        <fullName evidence="6">Phosphohydrolase</fullName>
    </submittedName>
</protein>
<feature type="region of interest" description="Disordered" evidence="3">
    <location>
        <begin position="499"/>
        <end position="563"/>
    </location>
</feature>
<dbReference type="Pfam" id="PF00149">
    <property type="entry name" value="Metallophos"/>
    <property type="match status" value="1"/>
</dbReference>
<dbReference type="EMBL" id="BMNZ01000005">
    <property type="protein sequence ID" value="GGN00992.1"/>
    <property type="molecule type" value="Genomic_DNA"/>
</dbReference>
<dbReference type="InterPro" id="IPR004843">
    <property type="entry name" value="Calcineurin-like_PHP"/>
</dbReference>
<evidence type="ECO:0000259" key="5">
    <source>
        <dbReference type="Pfam" id="PF00149"/>
    </source>
</evidence>
<sequence length="563" mass="60349">MRQVGTLLARDSPWLRRGSHVLKWVAVLAACYLGGVAATNLAPTVAETSQYRAVLRLDPVPRHSPVLHAPTIVGDVDVQFASPLVAPGLDVQVAVREEITNLFTRPNVDIKALQPSADEISSAISQAAVGVGVRFALGALAIAVLLALASHYVRQRTTRRHHVLFVASAMVVATVGTFGGIALTYQPSRFAEYRTSGVLGVVQRNAGLLADVEARASQVTPYFRNLLAVTQALQQKYVAGNVNEPVSARLLLVSDIHGANQYALMKTIIAEEDIDAVIDSGDLVNFGRVQEGDAADLYRSIQSLGVPYIFTSGNHDQSSASDRALVARLGRIPNVVLLEDAAGSLRELTFHGLRITGFNDPRYFGDDNADPTAKAKPAADRYNAALADQPEPDLVVTHEPYAAEQVDRARLLVNGHMHTPAIEGNRIQVGTFTGGGVVSHYSEGPGQELDGQPYAFDIAQFGTSCELTSLTRYSFRNLLEGRPAYDSVQVISGARIDPYRPATTTAQQPGQDRPDPAKRLCSRIDETTVRTLPLASQDPPSPGTTTETKPTAATPPSTSTITP</sequence>
<dbReference type="InterPro" id="IPR051158">
    <property type="entry name" value="Metallophosphoesterase_sf"/>
</dbReference>
<evidence type="ECO:0000256" key="4">
    <source>
        <dbReference type="SAM" id="Phobius"/>
    </source>
</evidence>
<feature type="compositionally biased region" description="Low complexity" evidence="3">
    <location>
        <begin position="543"/>
        <end position="563"/>
    </location>
</feature>
<keyword evidence="1" id="KW-0479">Metal-binding</keyword>
<comment type="caution">
    <text evidence="6">The sequence shown here is derived from an EMBL/GenBank/DDBJ whole genome shotgun (WGS) entry which is preliminary data.</text>
</comment>
<dbReference type="Proteomes" id="UP000623461">
    <property type="component" value="Unassembled WGS sequence"/>
</dbReference>
<keyword evidence="7" id="KW-1185">Reference proteome</keyword>
<gene>
    <name evidence="6" type="ORF">GCM10009721_30180</name>
</gene>